<evidence type="ECO:0000313" key="1">
    <source>
        <dbReference type="EMBL" id="CAE1149028.1"/>
    </source>
</evidence>
<dbReference type="Proteomes" id="UP000597762">
    <property type="component" value="Unassembled WGS sequence"/>
</dbReference>
<gene>
    <name evidence="1" type="ORF">SPHA_2595</name>
</gene>
<dbReference type="EMBL" id="CAHIKZ030000073">
    <property type="protein sequence ID" value="CAE1149028.1"/>
    <property type="molecule type" value="Genomic_DNA"/>
</dbReference>
<proteinExistence type="predicted"/>
<dbReference type="Pfam" id="PF06206">
    <property type="entry name" value="CpeT"/>
    <property type="match status" value="1"/>
</dbReference>
<dbReference type="OrthoDB" id="6070554at2759"/>
<dbReference type="AlphaFoldDB" id="A0A812AQF4"/>
<organism evidence="1 2">
    <name type="scientific">Acanthosepion pharaonis</name>
    <name type="common">Pharaoh cuttlefish</name>
    <name type="synonym">Sepia pharaonis</name>
    <dbReference type="NCBI Taxonomy" id="158019"/>
    <lineage>
        <taxon>Eukaryota</taxon>
        <taxon>Metazoa</taxon>
        <taxon>Spiralia</taxon>
        <taxon>Lophotrochozoa</taxon>
        <taxon>Mollusca</taxon>
        <taxon>Cephalopoda</taxon>
        <taxon>Coleoidea</taxon>
        <taxon>Decapodiformes</taxon>
        <taxon>Sepiida</taxon>
        <taxon>Sepiina</taxon>
        <taxon>Sepiidae</taxon>
        <taxon>Acanthosepion</taxon>
    </lineage>
</organism>
<dbReference type="Gene3D" id="2.40.128.590">
    <property type="entry name" value="CpcT/CpeT domain"/>
    <property type="match status" value="1"/>
</dbReference>
<keyword evidence="2" id="KW-1185">Reference proteome</keyword>
<protein>
    <submittedName>
        <fullName evidence="1">Uncharacterized protein</fullName>
    </submittedName>
</protein>
<name>A0A812AQF4_ACAPH</name>
<accession>A0A812AQF4</accession>
<comment type="caution">
    <text evidence="1">The sequence shown here is derived from an EMBL/GenBank/DDBJ whole genome shotgun (WGS) entry which is preliminary data.</text>
</comment>
<dbReference type="InterPro" id="IPR038672">
    <property type="entry name" value="CpcT/CpeT_sf"/>
</dbReference>
<evidence type="ECO:0000313" key="2">
    <source>
        <dbReference type="Proteomes" id="UP000597762"/>
    </source>
</evidence>
<sequence>MLPGEYSNLKQYHNDAISSNAVPTKERHIYIRSRYTPIQLPALDSDTVNFFVEHFMDNTGRPSQQKVYSFVLDPTRNSIRMEVYKLENIGDIKKSRVSRSKLHNISTTELYRHRECDMFWRRLGMRTFAAATGHQCVAYMKGEQDNLLNEIGRKVKILVSIVLTPTYINTQEGWYRLADQSTVTETGVPYKLIKVKKIKQKLFFVPRRRLTLNRGRRSRLRFGRSRRPQKDSPDLTNVYIGPWELRDLVSLEGALTSGHSVRYTVNLTNCFLMSGGGIDRLSFGDYVNTYEIYKDLVTQEITQLEFSHRKLIHGDHGFMSILKEIIVHSNSTVIVTVTYLLPASNHVFKQGQWYCRLYDFAQKDGSLKFITEPHKNVMPIKKFSSLLSLLQKGRLVRMSVDYNICAGARTKAISGGEITDYDVMESEKFLEVSMSRQLTSYRGYHKFVLNFVTFVFHSNGNVLVRATTMDSLTYMPYTSSKMHCNFGTMDDKGSVRLFYQ</sequence>
<dbReference type="InterPro" id="IPR010404">
    <property type="entry name" value="CpcT/CpeT"/>
</dbReference>
<reference evidence="1" key="1">
    <citation type="submission" date="2021-01" db="EMBL/GenBank/DDBJ databases">
        <authorList>
            <person name="Li R."/>
            <person name="Bekaert M."/>
        </authorList>
    </citation>
    <scope>NUCLEOTIDE SEQUENCE</scope>
    <source>
        <strain evidence="1">Farmed</strain>
    </source>
</reference>
<dbReference type="GO" id="GO:0016829">
    <property type="term" value="F:lyase activity"/>
    <property type="evidence" value="ECO:0007669"/>
    <property type="project" value="InterPro"/>
</dbReference>